<evidence type="ECO:0000256" key="1">
    <source>
        <dbReference type="SAM" id="Phobius"/>
    </source>
</evidence>
<dbReference type="AlphaFoldDB" id="W1IPW9"/>
<keyword evidence="1" id="KW-1133">Transmembrane helix</keyword>
<dbReference type="EMBL" id="CBXE010000032">
    <property type="protein sequence ID" value="CDL79878.1"/>
    <property type="molecule type" value="Genomic_DNA"/>
</dbReference>
<proteinExistence type="predicted"/>
<keyword evidence="1" id="KW-0472">Membrane</keyword>
<comment type="caution">
    <text evidence="2">The sequence shown here is derived from an EMBL/GenBank/DDBJ whole genome shotgun (WGS) entry which is preliminary data.</text>
</comment>
<dbReference type="Proteomes" id="UP000019197">
    <property type="component" value="Unassembled WGS sequence"/>
</dbReference>
<protein>
    <submittedName>
        <fullName evidence="2">Uncharacterized protein</fullName>
    </submittedName>
</protein>
<feature type="transmembrane region" description="Helical" evidence="1">
    <location>
        <begin position="23"/>
        <end position="40"/>
    </location>
</feature>
<accession>W1IPW9</accession>
<gene>
    <name evidence="2" type="ORF">XCR1_1270010</name>
</gene>
<name>W1IPW9_9GAMM</name>
<organism evidence="2 3">
    <name type="scientific">Xenorhabdus cabanillasii JM26</name>
    <dbReference type="NCBI Taxonomy" id="1427517"/>
    <lineage>
        <taxon>Bacteria</taxon>
        <taxon>Pseudomonadati</taxon>
        <taxon>Pseudomonadota</taxon>
        <taxon>Gammaproteobacteria</taxon>
        <taxon>Enterobacterales</taxon>
        <taxon>Morganellaceae</taxon>
        <taxon>Xenorhabdus</taxon>
    </lineage>
</organism>
<sequence>MILLNLYFNHLIRPVFLIGELKFTMEFCQGFIFIMSYSLFNATHYRRTISFFVGRIE</sequence>
<evidence type="ECO:0000313" key="3">
    <source>
        <dbReference type="Proteomes" id="UP000019197"/>
    </source>
</evidence>
<keyword evidence="1" id="KW-0812">Transmembrane</keyword>
<evidence type="ECO:0000313" key="2">
    <source>
        <dbReference type="EMBL" id="CDL79878.1"/>
    </source>
</evidence>
<reference evidence="2 3" key="1">
    <citation type="submission" date="2013-11" db="EMBL/GenBank/DDBJ databases">
        <title>Draft genome sequence and annotation of the entomopathogenic bacterium, Xenorhabdus cabanillasi strain JM26.</title>
        <authorList>
            <person name="Gualtieri M."/>
            <person name="Ogier J.C."/>
            <person name="Pages S."/>
            <person name="Givaudan A."/>
            <person name="Gaudriault S."/>
        </authorList>
    </citation>
    <scope>NUCLEOTIDE SEQUENCE [LARGE SCALE GENOMIC DNA]</scope>
    <source>
        <strain evidence="2 3">JM26</strain>
    </source>
</reference>